<reference evidence="5 6" key="1">
    <citation type="journal article" date="2014" name="PLoS Genet.">
        <title>Analysis of the Phlebiopsis gigantea genome, transcriptome and secretome provides insight into its pioneer colonization strategies of wood.</title>
        <authorList>
            <person name="Hori C."/>
            <person name="Ishida T."/>
            <person name="Igarashi K."/>
            <person name="Samejima M."/>
            <person name="Suzuki H."/>
            <person name="Master E."/>
            <person name="Ferreira P."/>
            <person name="Ruiz-Duenas F.J."/>
            <person name="Held B."/>
            <person name="Canessa P."/>
            <person name="Larrondo L.F."/>
            <person name="Schmoll M."/>
            <person name="Druzhinina I.S."/>
            <person name="Kubicek C.P."/>
            <person name="Gaskell J.A."/>
            <person name="Kersten P."/>
            <person name="St John F."/>
            <person name="Glasner J."/>
            <person name="Sabat G."/>
            <person name="Splinter BonDurant S."/>
            <person name="Syed K."/>
            <person name="Yadav J."/>
            <person name="Mgbeahuruike A.C."/>
            <person name="Kovalchuk A."/>
            <person name="Asiegbu F.O."/>
            <person name="Lackner G."/>
            <person name="Hoffmeister D."/>
            <person name="Rencoret J."/>
            <person name="Gutierrez A."/>
            <person name="Sun H."/>
            <person name="Lindquist E."/>
            <person name="Barry K."/>
            <person name="Riley R."/>
            <person name="Grigoriev I.V."/>
            <person name="Henrissat B."/>
            <person name="Kues U."/>
            <person name="Berka R.M."/>
            <person name="Martinez A.T."/>
            <person name="Covert S.F."/>
            <person name="Blanchette R.A."/>
            <person name="Cullen D."/>
        </authorList>
    </citation>
    <scope>NUCLEOTIDE SEQUENCE [LARGE SCALE GENOMIC DNA]</scope>
    <source>
        <strain evidence="5 6">11061_1 CR5-6</strain>
    </source>
</reference>
<protein>
    <recommendedName>
        <fullName evidence="7">C2 domain-containing protein</fullName>
    </recommendedName>
</protein>
<dbReference type="Proteomes" id="UP000053257">
    <property type="component" value="Unassembled WGS sequence"/>
</dbReference>
<dbReference type="InterPro" id="IPR000008">
    <property type="entry name" value="C2_dom"/>
</dbReference>
<dbReference type="InterPro" id="IPR035892">
    <property type="entry name" value="C2_domain_sf"/>
</dbReference>
<organism evidence="5 6">
    <name type="scientific">Phlebiopsis gigantea (strain 11061_1 CR5-6)</name>
    <name type="common">White-rot fungus</name>
    <name type="synonym">Peniophora gigantea</name>
    <dbReference type="NCBI Taxonomy" id="745531"/>
    <lineage>
        <taxon>Eukaryota</taxon>
        <taxon>Fungi</taxon>
        <taxon>Dikarya</taxon>
        <taxon>Basidiomycota</taxon>
        <taxon>Agaricomycotina</taxon>
        <taxon>Agaricomycetes</taxon>
        <taxon>Polyporales</taxon>
        <taxon>Phanerochaetaceae</taxon>
        <taxon>Phlebiopsis</taxon>
    </lineage>
</organism>
<name>A0A0C3NMY0_PHLG1</name>
<feature type="compositionally biased region" description="Pro residues" evidence="1">
    <location>
        <begin position="1335"/>
        <end position="1345"/>
    </location>
</feature>
<dbReference type="InterPro" id="IPR010439">
    <property type="entry name" value="MUN_dom"/>
</dbReference>
<dbReference type="Gene3D" id="1.20.58.1100">
    <property type="match status" value="1"/>
</dbReference>
<dbReference type="InterPro" id="IPR014770">
    <property type="entry name" value="Munc13_1"/>
</dbReference>
<dbReference type="SMART" id="SM00239">
    <property type="entry name" value="C2"/>
    <property type="match status" value="1"/>
</dbReference>
<dbReference type="InterPro" id="IPR052811">
    <property type="entry name" value="Glucose_resp_signaling"/>
</dbReference>
<dbReference type="Gene3D" id="2.60.40.150">
    <property type="entry name" value="C2 domain"/>
    <property type="match status" value="1"/>
</dbReference>
<dbReference type="PANTHER" id="PTHR47263:SF1">
    <property type="entry name" value="C2 DOMAIN PROTEIN (AFU_ORTHOLOGUE AFUA_7G02350)"/>
    <property type="match status" value="1"/>
</dbReference>
<feature type="compositionally biased region" description="Polar residues" evidence="1">
    <location>
        <begin position="342"/>
        <end position="360"/>
    </location>
</feature>
<evidence type="ECO:0000256" key="1">
    <source>
        <dbReference type="SAM" id="MobiDB-lite"/>
    </source>
</evidence>
<feature type="compositionally biased region" description="Basic and acidic residues" evidence="1">
    <location>
        <begin position="1312"/>
        <end position="1323"/>
    </location>
</feature>
<accession>A0A0C3NMY0</accession>
<dbReference type="EMBL" id="KN840519">
    <property type="protein sequence ID" value="KIP06404.1"/>
    <property type="molecule type" value="Genomic_DNA"/>
</dbReference>
<proteinExistence type="predicted"/>
<feature type="region of interest" description="Disordered" evidence="1">
    <location>
        <begin position="333"/>
        <end position="377"/>
    </location>
</feature>
<dbReference type="PANTHER" id="PTHR47263">
    <property type="entry name" value="ADENYLATE CYCLASE ACTIVATION PROTEIN GIT1"/>
    <property type="match status" value="1"/>
</dbReference>
<feature type="region of interest" description="Disordered" evidence="1">
    <location>
        <begin position="1311"/>
        <end position="1345"/>
    </location>
</feature>
<feature type="domain" description="MHD2" evidence="4">
    <location>
        <begin position="1120"/>
        <end position="1237"/>
    </location>
</feature>
<evidence type="ECO:0000259" key="4">
    <source>
        <dbReference type="PROSITE" id="PS51259"/>
    </source>
</evidence>
<evidence type="ECO:0008006" key="7">
    <source>
        <dbReference type="Google" id="ProtNLM"/>
    </source>
</evidence>
<dbReference type="STRING" id="745531.A0A0C3NMY0"/>
<sequence length="1345" mass="152697">MSRRIFGGSMHERRMSKYRVSDDDLMKLLSYQMQPKAVDTPAQAQAEATRERDYASRVSGAISGSIVSIGDLFKDYRDGTKAVRFPKDLLKVLEQKLQDIAMGKDPAYSDQLIRRTMAVFYGQVKDDTFRRQMKENRKIEEMILMFATNATNVLRKEPTLAGDGWKVELNNHIAQFIKLLRESLKNVSHVSSELTARLDMYAAKLAPSLATINTYSDSGYDSSSTRDSVVSPKRLSTSVNDMPLVLTAAKLFKIPPEEIQREIDELSKYCTEKAALTDLKTCLKNINAGAPFPGRREDFDSEAAWQHWRTLETSHLSQLMVVMVQFNPELAKSTPADALPPSQASNGRPGSVYSPTSQRDSFYGSPATRNPSISSRHSFHASQGSILASNNPEGASAEVEEDEDVPVGHYFTYIPPNPRKYYKRLLEYCITADLEAMLSPAVGDDDEVSLGILTPAHIELINECALRWRIGQPYRAACFLDIVRSFYERNEVPLECIPEALQTIGKVQHEAELAKWPIQDCDYLAQIYGALFNVFLSCLYHAMDAIPNLKPVEIEPYLHILETVRDSGLLERFDVDITARVADVQEQIRSVAGRWYDEKSRDLHSGAGAGVNLALPLLLMTDEVEKAAKTLDKRFPEPLLGQVDIVSLYIETVVPLYLQDLDSSSKRLFENSRNGPTPDVPIQDIFALYRRTKTLMGMYKAFCPNGDAEFDIGGFFESYVLQWLIDTDNKTTQWVQAAIAADKFQAEGPEGHSSSIIDLFDSLRSPIQFLEDLEWTDEFQEARFFTSLSKTISKAIEHYCRSMEELFMAEMFPRPTDYLQPQKSSAWLEKAKQLAKSEDKKLEPFTFQPESCVKLNNIDAARRLLDNMYAQIQADKKTEILAAHVPPPVPEKENKLPRFLFTVKIVLAEGLVPLESSPSSKLDTFVTLSDEQGMRLAKTRTIYENLAPRWEETFDISVEKPLWLMVSIRDRALVGKHDTVGRAYICLDPRRYGDFLTHDLWMDLDSQGRVLLRISMEGEKDDPQFYFGRAFRSLKRAESDMVRVFIDKISPFIRNNISRPVLKSLTKSGTLSIDYNKALGNVTALYRSALGGNSSEVQIPLPSSEKPRFRPEELTDVEIEQAITPVFDFFDANLPTLNTYLSDTTKEMIMTRVWKEILNVVEGLLVPPLSDVVSDMKPLTDKEVDIVFKWLKFLNNYFYAGGEGPIPLETLQNQKYRDVLSIRLYYDWHTDALMEECVRMMQQSLRASPSIKKRAKSVYSQRNLGTIKDRKKEKQQVKEVSNGETILRILRMRPGTSDFIAQQLLAMNSLQAEREAQSREAQKRKLQRPRQQAEPPVPPLPPVPT</sequence>
<evidence type="ECO:0000259" key="2">
    <source>
        <dbReference type="PROSITE" id="PS50004"/>
    </source>
</evidence>
<dbReference type="Pfam" id="PF06292">
    <property type="entry name" value="MUN"/>
    <property type="match status" value="1"/>
</dbReference>
<evidence type="ECO:0000313" key="6">
    <source>
        <dbReference type="Proteomes" id="UP000053257"/>
    </source>
</evidence>
<dbReference type="Gene3D" id="1.10.357.50">
    <property type="match status" value="1"/>
</dbReference>
<dbReference type="Pfam" id="PF00168">
    <property type="entry name" value="C2"/>
    <property type="match status" value="1"/>
</dbReference>
<keyword evidence="6" id="KW-1185">Reference proteome</keyword>
<evidence type="ECO:0000313" key="5">
    <source>
        <dbReference type="EMBL" id="KIP06404.1"/>
    </source>
</evidence>
<dbReference type="HOGENOM" id="CLU_003023_0_0_1"/>
<dbReference type="CDD" id="cd04043">
    <property type="entry name" value="C2_Munc13_fungal"/>
    <property type="match status" value="1"/>
</dbReference>
<dbReference type="PROSITE" id="PS51258">
    <property type="entry name" value="MHD1"/>
    <property type="match status" value="1"/>
</dbReference>
<feature type="compositionally biased region" description="Polar residues" evidence="1">
    <location>
        <begin position="367"/>
        <end position="377"/>
    </location>
</feature>
<dbReference type="OrthoDB" id="2015333at2759"/>
<feature type="domain" description="C2" evidence="2">
    <location>
        <begin position="881"/>
        <end position="1002"/>
    </location>
</feature>
<gene>
    <name evidence="5" type="ORF">PHLGIDRAFT_30503</name>
</gene>
<dbReference type="SUPFAM" id="SSF49562">
    <property type="entry name" value="C2 domain (Calcium/lipid-binding domain, CaLB)"/>
    <property type="match status" value="1"/>
</dbReference>
<evidence type="ECO:0000259" key="3">
    <source>
        <dbReference type="PROSITE" id="PS51258"/>
    </source>
</evidence>
<dbReference type="InterPro" id="IPR014772">
    <property type="entry name" value="Munc13_dom-2"/>
</dbReference>
<feature type="domain" description="MHD1" evidence="3">
    <location>
        <begin position="686"/>
        <end position="803"/>
    </location>
</feature>
<dbReference type="PROSITE" id="PS51259">
    <property type="entry name" value="MHD2"/>
    <property type="match status" value="1"/>
</dbReference>
<dbReference type="PROSITE" id="PS50004">
    <property type="entry name" value="C2"/>
    <property type="match status" value="1"/>
</dbReference>